<dbReference type="Proteomes" id="UP000030645">
    <property type="component" value="Unassembled WGS sequence"/>
</dbReference>
<dbReference type="EMBL" id="KE344687">
    <property type="protein sequence ID" value="EXB75720.1"/>
    <property type="molecule type" value="Genomic_DNA"/>
</dbReference>
<reference evidence="2" key="1">
    <citation type="submission" date="2013-01" db="EMBL/GenBank/DDBJ databases">
        <title>Draft Genome Sequence of a Mulberry Tree, Morus notabilis C.K. Schneid.</title>
        <authorList>
            <person name="He N."/>
            <person name="Zhao S."/>
        </authorList>
    </citation>
    <scope>NUCLEOTIDE SEQUENCE</scope>
</reference>
<sequence length="66" mass="7613">MLRALNSSIKAAHSWVHDNVTRYVSSARTGLRIDYVHYGAWGNSYDGEIEENAQEREFEIMDLELP</sequence>
<keyword evidence="2" id="KW-1185">Reference proteome</keyword>
<evidence type="ECO:0000313" key="2">
    <source>
        <dbReference type="Proteomes" id="UP000030645"/>
    </source>
</evidence>
<dbReference type="AlphaFoldDB" id="W9RWZ5"/>
<accession>W9RWZ5</accession>
<protein>
    <submittedName>
        <fullName evidence="1">Uncharacterized protein</fullName>
    </submittedName>
</protein>
<gene>
    <name evidence="1" type="ORF">L484_000850</name>
</gene>
<evidence type="ECO:0000313" key="1">
    <source>
        <dbReference type="EMBL" id="EXB75720.1"/>
    </source>
</evidence>
<organism evidence="1 2">
    <name type="scientific">Morus notabilis</name>
    <dbReference type="NCBI Taxonomy" id="981085"/>
    <lineage>
        <taxon>Eukaryota</taxon>
        <taxon>Viridiplantae</taxon>
        <taxon>Streptophyta</taxon>
        <taxon>Embryophyta</taxon>
        <taxon>Tracheophyta</taxon>
        <taxon>Spermatophyta</taxon>
        <taxon>Magnoliopsida</taxon>
        <taxon>eudicotyledons</taxon>
        <taxon>Gunneridae</taxon>
        <taxon>Pentapetalae</taxon>
        <taxon>rosids</taxon>
        <taxon>fabids</taxon>
        <taxon>Rosales</taxon>
        <taxon>Moraceae</taxon>
        <taxon>Moreae</taxon>
        <taxon>Morus</taxon>
    </lineage>
</organism>
<name>W9RWZ5_9ROSA</name>
<proteinExistence type="predicted"/>